<evidence type="ECO:0000313" key="2">
    <source>
        <dbReference type="EMBL" id="QNN45338.1"/>
    </source>
</evidence>
<name>A0A7G9QPR3_9GAMM</name>
<keyword evidence="1" id="KW-0732">Signal</keyword>
<sequence>MNAISVLRNSLLSAGLVAALSACGGKPGGDAPPAGNGGGPVAGATSAALDPEDPCRLLQPSEVEAVLGKPLAGAPFRTGNPLGDRAGVADPTGGACWYEAADFTNIAVQATWTHAGAVAAGVGAALDKAEGAARGQLRLQDGTELAGDWDEAKITGCCNFVALRGDSMVEVDIGGSTASFEQAAQLAEKALARLESPLPIDGAAGTAAAEQRRKTRPALDGFCGLWDAADIAAVAGPLQGEPEASDNTCTYRYGDKRGGGPLNDMLGLGGGKMFMSVVTLRNGARMYRNDNRTSASLAAGLRAEHGRDVLTADQALDGPWDEAVKTPLQFNTRKGDVQIAIRHSGLSDAQLRDLVTRAYVRLGLLPKAGA</sequence>
<feature type="signal peptide" evidence="1">
    <location>
        <begin position="1"/>
        <end position="18"/>
    </location>
</feature>
<accession>A0A7G9QPR3</accession>
<evidence type="ECO:0000313" key="3">
    <source>
        <dbReference type="Proteomes" id="UP000515977"/>
    </source>
</evidence>
<dbReference type="EMBL" id="CP060711">
    <property type="protein sequence ID" value="QNN45338.1"/>
    <property type="molecule type" value="Genomic_DNA"/>
</dbReference>
<protein>
    <recommendedName>
        <fullName evidence="4">DUF3558 domain-containing protein</fullName>
    </recommendedName>
</protein>
<proteinExistence type="predicted"/>
<reference evidence="2 3" key="1">
    <citation type="submission" date="2020-08" db="EMBL/GenBank/DDBJ databases">
        <title>Genome sequence of Thermomonas brevis KACC 16975T.</title>
        <authorList>
            <person name="Hyun D.-W."/>
            <person name="Bae J.-W."/>
        </authorList>
    </citation>
    <scope>NUCLEOTIDE SEQUENCE [LARGE SCALE GENOMIC DNA]</scope>
    <source>
        <strain evidence="2 3">KACC 16975</strain>
    </source>
</reference>
<dbReference type="AlphaFoldDB" id="A0A7G9QPR3"/>
<gene>
    <name evidence="2" type="ORF">H9L17_08825</name>
</gene>
<dbReference type="KEGG" id="tbv:H9L17_08825"/>
<evidence type="ECO:0008006" key="4">
    <source>
        <dbReference type="Google" id="ProtNLM"/>
    </source>
</evidence>
<dbReference type="Proteomes" id="UP000515977">
    <property type="component" value="Chromosome"/>
</dbReference>
<organism evidence="2 3">
    <name type="scientific">Thermomonas brevis</name>
    <dbReference type="NCBI Taxonomy" id="215691"/>
    <lineage>
        <taxon>Bacteria</taxon>
        <taxon>Pseudomonadati</taxon>
        <taxon>Pseudomonadota</taxon>
        <taxon>Gammaproteobacteria</taxon>
        <taxon>Lysobacterales</taxon>
        <taxon>Lysobacteraceae</taxon>
        <taxon>Thermomonas</taxon>
    </lineage>
</organism>
<keyword evidence="3" id="KW-1185">Reference proteome</keyword>
<dbReference type="RefSeq" id="WP_187569104.1">
    <property type="nucleotide sequence ID" value="NZ_CP060711.1"/>
</dbReference>
<feature type="chain" id="PRO_5028863094" description="DUF3558 domain-containing protein" evidence="1">
    <location>
        <begin position="19"/>
        <end position="370"/>
    </location>
</feature>
<evidence type="ECO:0000256" key="1">
    <source>
        <dbReference type="SAM" id="SignalP"/>
    </source>
</evidence>